<organism evidence="5 6">
    <name type="scientific">Cryomorpha ignava</name>
    <dbReference type="NCBI Taxonomy" id="101383"/>
    <lineage>
        <taxon>Bacteria</taxon>
        <taxon>Pseudomonadati</taxon>
        <taxon>Bacteroidota</taxon>
        <taxon>Flavobacteriia</taxon>
        <taxon>Flavobacteriales</taxon>
        <taxon>Cryomorphaceae</taxon>
        <taxon>Cryomorpha</taxon>
    </lineage>
</organism>
<reference evidence="5 6" key="1">
    <citation type="submission" date="2020-02" db="EMBL/GenBank/DDBJ databases">
        <title>Out from the shadows clarifying the taxonomy of the family Cryomorphaceae and related taxa by utilizing the GTDB taxonomic framework.</title>
        <authorList>
            <person name="Bowman J.P."/>
        </authorList>
    </citation>
    <scope>NUCLEOTIDE SEQUENCE [LARGE SCALE GENOMIC DNA]</scope>
    <source>
        <strain evidence="5 6">QSSC 1-22</strain>
    </source>
</reference>
<dbReference type="InterPro" id="IPR026444">
    <property type="entry name" value="Secre_tail"/>
</dbReference>
<dbReference type="AlphaFoldDB" id="A0A7K3WN25"/>
<evidence type="ECO:0000256" key="1">
    <source>
        <dbReference type="ARBA" id="ARBA00022729"/>
    </source>
</evidence>
<dbReference type="NCBIfam" id="TIGR04183">
    <property type="entry name" value="Por_Secre_tail"/>
    <property type="match status" value="1"/>
</dbReference>
<gene>
    <name evidence="5" type="ORF">G3O08_06010</name>
</gene>
<dbReference type="GO" id="GO:0003824">
    <property type="term" value="F:catalytic activity"/>
    <property type="evidence" value="ECO:0007669"/>
    <property type="project" value="InterPro"/>
</dbReference>
<dbReference type="RefSeq" id="WP_163283876.1">
    <property type="nucleotide sequence ID" value="NZ_JAAGVY010000007.1"/>
</dbReference>
<sequence length="385" mass="43887">MKYFFLLFSFSIFTFVNAQSIDDLNFGTDSTFDVATWNIEHFPKNGQTTINYVTDMIYALDLDYIAMQEVDNPAQFESFIAQLEGYEGFYQENEYARLGVIYKSDLVVNDLYQIFTSNQYDIAFSRPPIVMEVEFMGADFVLINNHFKCCGDGYLDTSDPYDEENRRRAASIYLKDYIDTNFPADNVMVFGDLNDILTDNVANNVFQNFLDDSENFVFADMDIATSASANWSYPSWPSHLDHILVTNELFDELENADTEVACLKIEQALPGGWSSYDSNISDHRPVAMRFTPNVFVGVENAVSRSNYFRNYPNPMVNSTNFQFDALDTKGQIRIFNALGQEVALISVNAGQKSLNWRTRILSSGIYIAQLIDERGVRAISKLVVE</sequence>
<dbReference type="Gene3D" id="3.60.10.10">
    <property type="entry name" value="Endonuclease/exonuclease/phosphatase"/>
    <property type="match status" value="1"/>
</dbReference>
<proteinExistence type="predicted"/>
<comment type="caution">
    <text evidence="5">The sequence shown here is derived from an EMBL/GenBank/DDBJ whole genome shotgun (WGS) entry which is preliminary data.</text>
</comment>
<accession>A0A7K3WN25</accession>
<feature type="chain" id="PRO_5029594932" evidence="2">
    <location>
        <begin position="19"/>
        <end position="385"/>
    </location>
</feature>
<keyword evidence="1 2" id="KW-0732">Signal</keyword>
<name>A0A7K3WN25_9FLAO</name>
<dbReference type="InterPro" id="IPR005135">
    <property type="entry name" value="Endo/exonuclease/phosphatase"/>
</dbReference>
<feature type="domain" description="Endonuclease/exonuclease/phosphatase" evidence="3">
    <location>
        <begin position="35"/>
        <end position="283"/>
    </location>
</feature>
<protein>
    <submittedName>
        <fullName evidence="5">T9SS type A sorting domain-containing protein</fullName>
    </submittedName>
</protein>
<dbReference type="EMBL" id="JAAGVY010000007">
    <property type="protein sequence ID" value="NEN23053.1"/>
    <property type="molecule type" value="Genomic_DNA"/>
</dbReference>
<feature type="signal peptide" evidence="2">
    <location>
        <begin position="1"/>
        <end position="18"/>
    </location>
</feature>
<evidence type="ECO:0000259" key="4">
    <source>
        <dbReference type="Pfam" id="PF18962"/>
    </source>
</evidence>
<feature type="domain" description="Secretion system C-terminal sorting" evidence="4">
    <location>
        <begin position="311"/>
        <end position="384"/>
    </location>
</feature>
<evidence type="ECO:0000313" key="5">
    <source>
        <dbReference type="EMBL" id="NEN23053.1"/>
    </source>
</evidence>
<evidence type="ECO:0000259" key="3">
    <source>
        <dbReference type="Pfam" id="PF03372"/>
    </source>
</evidence>
<dbReference type="Pfam" id="PF18962">
    <property type="entry name" value="Por_Secre_tail"/>
    <property type="match status" value="1"/>
</dbReference>
<evidence type="ECO:0000313" key="6">
    <source>
        <dbReference type="Proteomes" id="UP000486602"/>
    </source>
</evidence>
<dbReference type="SUPFAM" id="SSF56219">
    <property type="entry name" value="DNase I-like"/>
    <property type="match status" value="1"/>
</dbReference>
<dbReference type="Pfam" id="PF03372">
    <property type="entry name" value="Exo_endo_phos"/>
    <property type="match status" value="1"/>
</dbReference>
<dbReference type="InterPro" id="IPR036691">
    <property type="entry name" value="Endo/exonu/phosph_ase_sf"/>
</dbReference>
<evidence type="ECO:0000256" key="2">
    <source>
        <dbReference type="SAM" id="SignalP"/>
    </source>
</evidence>
<dbReference type="Proteomes" id="UP000486602">
    <property type="component" value="Unassembled WGS sequence"/>
</dbReference>
<keyword evidence="6" id="KW-1185">Reference proteome</keyword>